<feature type="transmembrane region" description="Helical" evidence="10">
    <location>
        <begin position="22"/>
        <end position="43"/>
    </location>
</feature>
<keyword evidence="8 10" id="KW-0472">Membrane</keyword>
<evidence type="ECO:0000313" key="13">
    <source>
        <dbReference type="EMBL" id="UOO90453.1"/>
    </source>
</evidence>
<reference evidence="13 14" key="1">
    <citation type="journal article" date="2022" name="Res Sq">
        <title>Evolution of multicellular longitudinally dividing oral cavity symbionts (Neisseriaceae).</title>
        <authorList>
            <person name="Nyongesa S."/>
            <person name="Weber P."/>
            <person name="Bernet E."/>
            <person name="Pullido F."/>
            <person name="Nieckarz M."/>
            <person name="Delaby M."/>
            <person name="Nieves C."/>
            <person name="Viehboeck T."/>
            <person name="Krause N."/>
            <person name="Rivera-Millot A."/>
            <person name="Nakamura A."/>
            <person name="Vischer N."/>
            <person name="VanNieuwenhze M."/>
            <person name="Brun Y."/>
            <person name="Cava F."/>
            <person name="Bulgheresi S."/>
            <person name="Veyrier F."/>
        </authorList>
    </citation>
    <scope>NUCLEOTIDE SEQUENCE [LARGE SCALE GENOMIC DNA]</scope>
    <source>
        <strain evidence="13 14">SN4</strain>
    </source>
</reference>
<evidence type="ECO:0000259" key="11">
    <source>
        <dbReference type="Pfam" id="PF01545"/>
    </source>
</evidence>
<keyword evidence="7" id="KW-0406">Ion transport</keyword>
<dbReference type="Pfam" id="PF01545">
    <property type="entry name" value="Cation_efflux"/>
    <property type="match status" value="1"/>
</dbReference>
<dbReference type="SUPFAM" id="SSF161111">
    <property type="entry name" value="Cation efflux protein transmembrane domain-like"/>
    <property type="match status" value="1"/>
</dbReference>
<feature type="transmembrane region" description="Helical" evidence="10">
    <location>
        <begin position="121"/>
        <end position="142"/>
    </location>
</feature>
<dbReference type="Proteomes" id="UP000832011">
    <property type="component" value="Chromosome"/>
</dbReference>
<evidence type="ECO:0000256" key="7">
    <source>
        <dbReference type="ARBA" id="ARBA00023065"/>
    </source>
</evidence>
<dbReference type="InterPro" id="IPR058533">
    <property type="entry name" value="Cation_efflux_TM"/>
</dbReference>
<sequence>MTTNTHHHDHTHDHHHSNNQQVLLWSFVLISAFMVVEAIGGWLTNSLALLSDAGHMLSDALSLGIALLAFRFGAKAANAGKSFGYRRFEILAAAFNGLTLMAVAVWIVIEAVTRFVTPLPIQSTGMLVIATLGLIVNIVVAVMMFKSGDTHDNLNMRGAFLHVISDLLGSVAAIIAALAVRWYGWTWADPLISVLVAILVFRSGFFVLREAAHVLMEGTPRQIDPAHIRALLLQQPEVVNIHDLHVWSISSGEHALASHVVIQDDMRLSEVQTILHQLEALLQQQGIAHVTLQVESTAHGHNEADMGLQAASEHEHEHTQTHAHSAHTHPHQH</sequence>
<dbReference type="InterPro" id="IPR027469">
    <property type="entry name" value="Cation_efflux_TMD_sf"/>
</dbReference>
<evidence type="ECO:0000313" key="14">
    <source>
        <dbReference type="Proteomes" id="UP000832011"/>
    </source>
</evidence>
<feature type="region of interest" description="Disordered" evidence="9">
    <location>
        <begin position="307"/>
        <end position="333"/>
    </location>
</feature>
<comment type="subcellular location">
    <subcellularLocation>
        <location evidence="1">Membrane</location>
        <topology evidence="1">Multi-pass membrane protein</topology>
    </subcellularLocation>
</comment>
<dbReference type="RefSeq" id="WP_058355670.1">
    <property type="nucleotide sequence ID" value="NZ_CABKVG010000008.1"/>
</dbReference>
<protein>
    <submittedName>
        <fullName evidence="13">Cation diffusion facilitator family transporter</fullName>
    </submittedName>
</protein>
<feature type="transmembrane region" description="Helical" evidence="10">
    <location>
        <begin position="90"/>
        <end position="109"/>
    </location>
</feature>
<evidence type="ECO:0000256" key="8">
    <source>
        <dbReference type="ARBA" id="ARBA00023136"/>
    </source>
</evidence>
<evidence type="ECO:0000256" key="9">
    <source>
        <dbReference type="SAM" id="MobiDB-lite"/>
    </source>
</evidence>
<dbReference type="NCBIfam" id="TIGR01297">
    <property type="entry name" value="CDF"/>
    <property type="match status" value="1"/>
</dbReference>
<feature type="compositionally biased region" description="Basic residues" evidence="9">
    <location>
        <begin position="324"/>
        <end position="333"/>
    </location>
</feature>
<evidence type="ECO:0000256" key="2">
    <source>
        <dbReference type="ARBA" id="ARBA00008873"/>
    </source>
</evidence>
<evidence type="ECO:0000256" key="10">
    <source>
        <dbReference type="SAM" id="Phobius"/>
    </source>
</evidence>
<dbReference type="Gene3D" id="3.30.70.1350">
    <property type="entry name" value="Cation efflux protein, cytoplasmic domain"/>
    <property type="match status" value="1"/>
</dbReference>
<evidence type="ECO:0000256" key="1">
    <source>
        <dbReference type="ARBA" id="ARBA00004141"/>
    </source>
</evidence>
<dbReference type="EMBL" id="CP091511">
    <property type="protein sequence ID" value="UOO90453.1"/>
    <property type="molecule type" value="Genomic_DNA"/>
</dbReference>
<keyword evidence="14" id="KW-1185">Reference proteome</keyword>
<feature type="domain" description="Cation efflux protein cytoplasmic" evidence="12">
    <location>
        <begin position="221"/>
        <end position="296"/>
    </location>
</feature>
<dbReference type="Gene3D" id="1.20.1510.10">
    <property type="entry name" value="Cation efflux protein transmembrane domain"/>
    <property type="match status" value="1"/>
</dbReference>
<proteinExistence type="inferred from homology"/>
<dbReference type="InterPro" id="IPR050681">
    <property type="entry name" value="CDF/SLC30A"/>
</dbReference>
<evidence type="ECO:0000256" key="6">
    <source>
        <dbReference type="ARBA" id="ARBA00022989"/>
    </source>
</evidence>
<feature type="transmembrane region" description="Helical" evidence="10">
    <location>
        <begin position="163"/>
        <end position="184"/>
    </location>
</feature>
<evidence type="ECO:0000259" key="12">
    <source>
        <dbReference type="Pfam" id="PF16916"/>
    </source>
</evidence>
<keyword evidence="6 10" id="KW-1133">Transmembrane helix</keyword>
<organism evidence="13 14">
    <name type="scientific">Vitreoscilla massiliensis</name>
    <dbReference type="NCBI Taxonomy" id="1689272"/>
    <lineage>
        <taxon>Bacteria</taxon>
        <taxon>Pseudomonadati</taxon>
        <taxon>Pseudomonadota</taxon>
        <taxon>Betaproteobacteria</taxon>
        <taxon>Neisseriales</taxon>
        <taxon>Neisseriaceae</taxon>
        <taxon>Vitreoscilla</taxon>
    </lineage>
</organism>
<accession>A0ABY4E7Q2</accession>
<dbReference type="InterPro" id="IPR002524">
    <property type="entry name" value="Cation_efflux"/>
</dbReference>
<evidence type="ECO:0000256" key="4">
    <source>
        <dbReference type="ARBA" id="ARBA00022692"/>
    </source>
</evidence>
<dbReference type="InterPro" id="IPR027470">
    <property type="entry name" value="Cation_efflux_CTD"/>
</dbReference>
<keyword evidence="5" id="KW-0864">Zinc transport</keyword>
<dbReference type="SUPFAM" id="SSF160240">
    <property type="entry name" value="Cation efflux protein cytoplasmic domain-like"/>
    <property type="match status" value="1"/>
</dbReference>
<evidence type="ECO:0000256" key="5">
    <source>
        <dbReference type="ARBA" id="ARBA00022906"/>
    </source>
</evidence>
<feature type="transmembrane region" description="Helical" evidence="10">
    <location>
        <begin position="49"/>
        <end position="70"/>
    </location>
</feature>
<keyword evidence="3" id="KW-0813">Transport</keyword>
<dbReference type="Pfam" id="PF16916">
    <property type="entry name" value="ZT_dimer"/>
    <property type="match status" value="1"/>
</dbReference>
<dbReference type="PANTHER" id="PTHR11562:SF17">
    <property type="entry name" value="RE54080P-RELATED"/>
    <property type="match status" value="1"/>
</dbReference>
<feature type="transmembrane region" description="Helical" evidence="10">
    <location>
        <begin position="190"/>
        <end position="208"/>
    </location>
</feature>
<comment type="similarity">
    <text evidence="2">Belongs to the cation diffusion facilitator (CDF) transporter (TC 2.A.4) family. SLC30A subfamily.</text>
</comment>
<gene>
    <name evidence="13" type="ORF">LVJ82_05600</name>
</gene>
<dbReference type="PANTHER" id="PTHR11562">
    <property type="entry name" value="CATION EFFLUX PROTEIN/ ZINC TRANSPORTER"/>
    <property type="match status" value="1"/>
</dbReference>
<keyword evidence="4 10" id="KW-0812">Transmembrane</keyword>
<evidence type="ECO:0000256" key="3">
    <source>
        <dbReference type="ARBA" id="ARBA00022448"/>
    </source>
</evidence>
<dbReference type="InterPro" id="IPR036837">
    <property type="entry name" value="Cation_efflux_CTD_sf"/>
</dbReference>
<name>A0ABY4E7Q2_9NEIS</name>
<feature type="domain" description="Cation efflux protein transmembrane" evidence="11">
    <location>
        <begin position="24"/>
        <end position="216"/>
    </location>
</feature>
<keyword evidence="5" id="KW-0862">Zinc</keyword>